<reference evidence="1" key="1">
    <citation type="submission" date="2021-06" db="EMBL/GenBank/DDBJ databases">
        <title>Parelaphostrongylus tenuis whole genome reference sequence.</title>
        <authorList>
            <person name="Garwood T.J."/>
            <person name="Larsen P.A."/>
            <person name="Fountain-Jones N.M."/>
            <person name="Garbe J.R."/>
            <person name="Macchietto M.G."/>
            <person name="Kania S.A."/>
            <person name="Gerhold R.W."/>
            <person name="Richards J.E."/>
            <person name="Wolf T.M."/>
        </authorList>
    </citation>
    <scope>NUCLEOTIDE SEQUENCE</scope>
    <source>
        <strain evidence="1">MNPRO001-30</strain>
        <tissue evidence="1">Meninges</tissue>
    </source>
</reference>
<proteinExistence type="predicted"/>
<protein>
    <submittedName>
        <fullName evidence="1">Uncharacterized protein</fullName>
    </submittedName>
</protein>
<evidence type="ECO:0000313" key="1">
    <source>
        <dbReference type="EMBL" id="KAJ1372288.1"/>
    </source>
</evidence>
<dbReference type="Proteomes" id="UP001196413">
    <property type="component" value="Unassembled WGS sequence"/>
</dbReference>
<keyword evidence="2" id="KW-1185">Reference proteome</keyword>
<evidence type="ECO:0000313" key="2">
    <source>
        <dbReference type="Proteomes" id="UP001196413"/>
    </source>
</evidence>
<sequence>MVPAVFRKSEHPPYSELYEQGLTHRDSRLCYRLQRVIEFFKKVTRLPHGTLEEIYIRNLANPLIYELPRICQHSIMGRGHKTRRLV</sequence>
<dbReference type="EMBL" id="JAHQIW010007122">
    <property type="protein sequence ID" value="KAJ1372288.1"/>
    <property type="molecule type" value="Genomic_DNA"/>
</dbReference>
<comment type="caution">
    <text evidence="1">The sequence shown here is derived from an EMBL/GenBank/DDBJ whole genome shotgun (WGS) entry which is preliminary data.</text>
</comment>
<gene>
    <name evidence="1" type="ORF">KIN20_034405</name>
</gene>
<organism evidence="1 2">
    <name type="scientific">Parelaphostrongylus tenuis</name>
    <name type="common">Meningeal worm</name>
    <dbReference type="NCBI Taxonomy" id="148309"/>
    <lineage>
        <taxon>Eukaryota</taxon>
        <taxon>Metazoa</taxon>
        <taxon>Ecdysozoa</taxon>
        <taxon>Nematoda</taxon>
        <taxon>Chromadorea</taxon>
        <taxon>Rhabditida</taxon>
        <taxon>Rhabditina</taxon>
        <taxon>Rhabditomorpha</taxon>
        <taxon>Strongyloidea</taxon>
        <taxon>Metastrongylidae</taxon>
        <taxon>Parelaphostrongylus</taxon>
    </lineage>
</organism>
<accession>A0AAD5RAA6</accession>
<dbReference type="AlphaFoldDB" id="A0AAD5RAA6"/>
<name>A0AAD5RAA6_PARTN</name>